<comment type="catalytic activity">
    <reaction evidence="1">
        <text>ATP + protein L-histidine = ADP + protein N-phospho-L-histidine.</text>
        <dbReference type="EC" id="2.7.13.3"/>
    </reaction>
</comment>
<dbReference type="Proteomes" id="UP000606396">
    <property type="component" value="Unassembled WGS sequence"/>
</dbReference>
<dbReference type="EMBL" id="JACJTC010000001">
    <property type="protein sequence ID" value="MBD2609790.1"/>
    <property type="molecule type" value="Genomic_DNA"/>
</dbReference>
<name>A0ABR8H3K3_NOSPU</name>
<dbReference type="Pfam" id="PF02518">
    <property type="entry name" value="HATPase_c"/>
    <property type="match status" value="1"/>
</dbReference>
<keyword evidence="3" id="KW-0597">Phosphoprotein</keyword>
<evidence type="ECO:0000256" key="4">
    <source>
        <dbReference type="ARBA" id="ARBA00022679"/>
    </source>
</evidence>
<dbReference type="InterPro" id="IPR050351">
    <property type="entry name" value="BphY/WalK/GraS-like"/>
</dbReference>
<feature type="domain" description="Histidine kinase" evidence="7">
    <location>
        <begin position="166"/>
        <end position="370"/>
    </location>
</feature>
<comment type="caution">
    <text evidence="8">The sequence shown here is derived from an EMBL/GenBank/DDBJ whole genome shotgun (WGS) entry which is preliminary data.</text>
</comment>
<protein>
    <recommendedName>
        <fullName evidence="2">histidine kinase</fullName>
        <ecNumber evidence="2">2.7.13.3</ecNumber>
    </recommendedName>
</protein>
<evidence type="ECO:0000256" key="3">
    <source>
        <dbReference type="ARBA" id="ARBA00022553"/>
    </source>
</evidence>
<dbReference type="SUPFAM" id="SSF55874">
    <property type="entry name" value="ATPase domain of HSP90 chaperone/DNA topoisomerase II/histidine kinase"/>
    <property type="match status" value="1"/>
</dbReference>
<dbReference type="PROSITE" id="PS50109">
    <property type="entry name" value="HIS_KIN"/>
    <property type="match status" value="1"/>
</dbReference>
<proteinExistence type="predicted"/>
<keyword evidence="5 8" id="KW-0418">Kinase</keyword>
<keyword evidence="9" id="KW-1185">Reference proteome</keyword>
<dbReference type="InterPro" id="IPR004358">
    <property type="entry name" value="Sig_transdc_His_kin-like_C"/>
</dbReference>
<dbReference type="InterPro" id="IPR005467">
    <property type="entry name" value="His_kinase_dom"/>
</dbReference>
<dbReference type="PANTHER" id="PTHR45453">
    <property type="entry name" value="PHOSPHATE REGULON SENSOR PROTEIN PHOR"/>
    <property type="match status" value="1"/>
</dbReference>
<keyword evidence="4" id="KW-0808">Transferase</keyword>
<evidence type="ECO:0000256" key="5">
    <source>
        <dbReference type="ARBA" id="ARBA00022777"/>
    </source>
</evidence>
<accession>A0ABR8H3K3</accession>
<dbReference type="GO" id="GO:0016301">
    <property type="term" value="F:kinase activity"/>
    <property type="evidence" value="ECO:0007669"/>
    <property type="project" value="UniProtKB-KW"/>
</dbReference>
<dbReference type="CDD" id="cd00075">
    <property type="entry name" value="HATPase"/>
    <property type="match status" value="1"/>
</dbReference>
<sequence length="372" mass="42598">MTLGFSQHKLENVSNSLSSSDIKNFCQLESEQLTSQEPIFFARIVYYDSLLKNHQEVINYRQHQSSFSQKILIYLRSEAWLTDFPPVFTVKKFELKNFSSICYICPIGYRNQKPEYIQIIADESISDNLQLYIKRSAMLLGKYIDIYLGYGRQKTEIQLLEDILHRVGHQLRNSLGLIGLYAHNLCLGLKENPWQEQATIISKSIEDLDINLTELIDCGQSVKLRVAPQDLRNLVLESITHLQPLINEKNLQINLPDTSTTLKIDRLQMKQVFDNILSNAVHFSPNFGIINCSWQIFQEEVLIKISDQGPGLSPEDLQKIFTPFYSRRRGGTGLGLTIAKKIILDHQGSIWAQILAERGAQFSVILPRPRSG</sequence>
<dbReference type="EC" id="2.7.13.3" evidence="2"/>
<dbReference type="SMART" id="SM00387">
    <property type="entry name" value="HATPase_c"/>
    <property type="match status" value="1"/>
</dbReference>
<evidence type="ECO:0000259" key="7">
    <source>
        <dbReference type="PROSITE" id="PS50109"/>
    </source>
</evidence>
<dbReference type="InterPro" id="IPR036890">
    <property type="entry name" value="HATPase_C_sf"/>
</dbReference>
<evidence type="ECO:0000313" key="8">
    <source>
        <dbReference type="EMBL" id="MBD2609790.1"/>
    </source>
</evidence>
<dbReference type="RefSeq" id="WP_190947905.1">
    <property type="nucleotide sequence ID" value="NZ_JACJTC010000001.1"/>
</dbReference>
<evidence type="ECO:0000256" key="1">
    <source>
        <dbReference type="ARBA" id="ARBA00000085"/>
    </source>
</evidence>
<dbReference type="PANTHER" id="PTHR45453:SF1">
    <property type="entry name" value="PHOSPHATE REGULON SENSOR PROTEIN PHOR"/>
    <property type="match status" value="1"/>
</dbReference>
<dbReference type="InterPro" id="IPR003594">
    <property type="entry name" value="HATPase_dom"/>
</dbReference>
<evidence type="ECO:0000256" key="6">
    <source>
        <dbReference type="ARBA" id="ARBA00023012"/>
    </source>
</evidence>
<dbReference type="Gene3D" id="3.30.565.10">
    <property type="entry name" value="Histidine kinase-like ATPase, C-terminal domain"/>
    <property type="match status" value="1"/>
</dbReference>
<dbReference type="PRINTS" id="PR00344">
    <property type="entry name" value="BCTRLSENSOR"/>
</dbReference>
<keyword evidence="6" id="KW-0902">Two-component regulatory system</keyword>
<reference evidence="8 9" key="1">
    <citation type="journal article" date="2020" name="ISME J.">
        <title>Comparative genomics reveals insights into cyanobacterial evolution and habitat adaptation.</title>
        <authorList>
            <person name="Chen M.Y."/>
            <person name="Teng W.K."/>
            <person name="Zhao L."/>
            <person name="Hu C.X."/>
            <person name="Zhou Y.K."/>
            <person name="Han B.P."/>
            <person name="Song L.R."/>
            <person name="Shu W.S."/>
        </authorList>
    </citation>
    <scope>NUCLEOTIDE SEQUENCE [LARGE SCALE GENOMIC DNA]</scope>
    <source>
        <strain evidence="8 9">FACHB-252</strain>
    </source>
</reference>
<organism evidence="8 9">
    <name type="scientific">Nostoc punctiforme FACHB-252</name>
    <dbReference type="NCBI Taxonomy" id="1357509"/>
    <lineage>
        <taxon>Bacteria</taxon>
        <taxon>Bacillati</taxon>
        <taxon>Cyanobacteriota</taxon>
        <taxon>Cyanophyceae</taxon>
        <taxon>Nostocales</taxon>
        <taxon>Nostocaceae</taxon>
        <taxon>Nostoc</taxon>
    </lineage>
</organism>
<evidence type="ECO:0000313" key="9">
    <source>
        <dbReference type="Proteomes" id="UP000606396"/>
    </source>
</evidence>
<gene>
    <name evidence="8" type="ORF">H6G94_00630</name>
</gene>
<evidence type="ECO:0000256" key="2">
    <source>
        <dbReference type="ARBA" id="ARBA00012438"/>
    </source>
</evidence>